<keyword evidence="11" id="KW-1185">Reference proteome</keyword>
<dbReference type="OrthoDB" id="429145at2759"/>
<protein>
    <recommendedName>
        <fullName evidence="3 8">Carbonic anhydrase</fullName>
        <ecNumber evidence="3 8">4.2.1.1</ecNumber>
    </recommendedName>
</protein>
<name>A0A1D1VTD1_RAMVA</name>
<comment type="catalytic activity">
    <reaction evidence="7 8">
        <text>hydrogencarbonate + H(+) = CO2 + H2O</text>
        <dbReference type="Rhea" id="RHEA:10748"/>
        <dbReference type="ChEBI" id="CHEBI:15377"/>
        <dbReference type="ChEBI" id="CHEBI:15378"/>
        <dbReference type="ChEBI" id="CHEBI:16526"/>
        <dbReference type="ChEBI" id="CHEBI:17544"/>
        <dbReference type="EC" id="4.2.1.1"/>
    </reaction>
</comment>
<dbReference type="InterPro" id="IPR001148">
    <property type="entry name" value="CA_dom"/>
</dbReference>
<organism evidence="10 11">
    <name type="scientific">Ramazzottius varieornatus</name>
    <name type="common">Water bear</name>
    <name type="synonym">Tardigrade</name>
    <dbReference type="NCBI Taxonomy" id="947166"/>
    <lineage>
        <taxon>Eukaryota</taxon>
        <taxon>Metazoa</taxon>
        <taxon>Ecdysozoa</taxon>
        <taxon>Tardigrada</taxon>
        <taxon>Eutardigrada</taxon>
        <taxon>Parachela</taxon>
        <taxon>Hypsibioidea</taxon>
        <taxon>Ramazzottiidae</taxon>
        <taxon>Ramazzottius</taxon>
    </lineage>
</organism>
<dbReference type="InterPro" id="IPR023561">
    <property type="entry name" value="Carbonic_anhydrase_a-class"/>
</dbReference>
<dbReference type="CDD" id="cd00326">
    <property type="entry name" value="alpha_CA"/>
    <property type="match status" value="1"/>
</dbReference>
<comment type="similarity">
    <text evidence="2 8">Belongs to the alpha-carbonic anhydrase family.</text>
</comment>
<dbReference type="SMART" id="SM01057">
    <property type="entry name" value="Carb_anhydrase"/>
    <property type="match status" value="1"/>
</dbReference>
<dbReference type="AlphaFoldDB" id="A0A1D1VTD1"/>
<dbReference type="PANTHER" id="PTHR18952:SF265">
    <property type="entry name" value="CARBONIC ANHYDRASE"/>
    <property type="match status" value="1"/>
</dbReference>
<evidence type="ECO:0000256" key="1">
    <source>
        <dbReference type="ARBA" id="ARBA00002904"/>
    </source>
</evidence>
<dbReference type="InterPro" id="IPR036398">
    <property type="entry name" value="CA_dom_sf"/>
</dbReference>
<dbReference type="STRING" id="947166.A0A1D1VTD1"/>
<evidence type="ECO:0000313" key="11">
    <source>
        <dbReference type="Proteomes" id="UP000186922"/>
    </source>
</evidence>
<dbReference type="Pfam" id="PF00194">
    <property type="entry name" value="Carb_anhydrase"/>
    <property type="match status" value="1"/>
</dbReference>
<dbReference type="GO" id="GO:0005886">
    <property type="term" value="C:plasma membrane"/>
    <property type="evidence" value="ECO:0007669"/>
    <property type="project" value="TreeGrafter"/>
</dbReference>
<keyword evidence="4 8" id="KW-0479">Metal-binding</keyword>
<evidence type="ECO:0000313" key="10">
    <source>
        <dbReference type="EMBL" id="GAV03018.1"/>
    </source>
</evidence>
<comment type="caution">
    <text evidence="10">The sequence shown here is derived from an EMBL/GenBank/DDBJ whole genome shotgun (WGS) entry which is preliminary data.</text>
</comment>
<dbReference type="PANTHER" id="PTHR18952">
    <property type="entry name" value="CARBONIC ANHYDRASE"/>
    <property type="match status" value="1"/>
</dbReference>
<evidence type="ECO:0000256" key="3">
    <source>
        <dbReference type="ARBA" id="ARBA00012925"/>
    </source>
</evidence>
<feature type="domain" description="Alpha-carbonic anhydrase" evidence="9">
    <location>
        <begin position="26"/>
        <end position="289"/>
    </location>
</feature>
<dbReference type="EMBL" id="BDGG01000009">
    <property type="protein sequence ID" value="GAV03018.1"/>
    <property type="molecule type" value="Genomic_DNA"/>
</dbReference>
<reference evidence="10 11" key="1">
    <citation type="journal article" date="2016" name="Nat. Commun.">
        <title>Extremotolerant tardigrade genome and improved radiotolerance of human cultured cells by tardigrade-unique protein.</title>
        <authorList>
            <person name="Hashimoto T."/>
            <person name="Horikawa D.D."/>
            <person name="Saito Y."/>
            <person name="Kuwahara H."/>
            <person name="Kozuka-Hata H."/>
            <person name="Shin-I T."/>
            <person name="Minakuchi Y."/>
            <person name="Ohishi K."/>
            <person name="Motoyama A."/>
            <person name="Aizu T."/>
            <person name="Enomoto A."/>
            <person name="Kondo K."/>
            <person name="Tanaka S."/>
            <person name="Hara Y."/>
            <person name="Koshikawa S."/>
            <person name="Sagara H."/>
            <person name="Miura T."/>
            <person name="Yokobori S."/>
            <person name="Miyagawa K."/>
            <person name="Suzuki Y."/>
            <person name="Kubo T."/>
            <person name="Oyama M."/>
            <person name="Kohara Y."/>
            <person name="Fujiyama A."/>
            <person name="Arakawa K."/>
            <person name="Katayama T."/>
            <person name="Toyoda A."/>
            <person name="Kunieda T."/>
        </authorList>
    </citation>
    <scope>NUCLEOTIDE SEQUENCE [LARGE SCALE GENOMIC DNA]</scope>
    <source>
        <strain evidence="10 11">YOKOZUNA-1</strain>
    </source>
</reference>
<dbReference type="InterPro" id="IPR018338">
    <property type="entry name" value="Carbonic_anhydrase_a-class_CS"/>
</dbReference>
<accession>A0A1D1VTD1</accession>
<keyword evidence="6 8" id="KW-0456">Lyase</keyword>
<dbReference type="GO" id="GO:0004089">
    <property type="term" value="F:carbonate dehydratase activity"/>
    <property type="evidence" value="ECO:0007669"/>
    <property type="project" value="UniProtKB-UniRule"/>
</dbReference>
<evidence type="ECO:0000256" key="7">
    <source>
        <dbReference type="ARBA" id="ARBA00048348"/>
    </source>
</evidence>
<evidence type="ECO:0000256" key="2">
    <source>
        <dbReference type="ARBA" id="ARBA00010718"/>
    </source>
</evidence>
<dbReference type="GO" id="GO:0008270">
    <property type="term" value="F:zinc ion binding"/>
    <property type="evidence" value="ECO:0007669"/>
    <property type="project" value="UniProtKB-UniRule"/>
</dbReference>
<dbReference type="PROSITE" id="PS51144">
    <property type="entry name" value="ALPHA_CA_2"/>
    <property type="match status" value="1"/>
</dbReference>
<dbReference type="SUPFAM" id="SSF51069">
    <property type="entry name" value="Carbonic anhydrase"/>
    <property type="match status" value="1"/>
</dbReference>
<keyword evidence="5 8" id="KW-0862">Zinc</keyword>
<dbReference type="Proteomes" id="UP000186922">
    <property type="component" value="Unassembled WGS sequence"/>
</dbReference>
<evidence type="ECO:0000256" key="8">
    <source>
        <dbReference type="RuleBase" id="RU367011"/>
    </source>
</evidence>
<sequence>MTPSDRLLLIAAGFFNGLRLVRLEDLSWENVQSERWKDEYPVCGRSHQSPINIDFQTVTEDYTMRPIQFIDYDEVPPGHLWRLENNGYTVKLSADFPCSPQLQGGSLHAKYSLVQIHFHWAHVDHYGSEHHLDGRRYPLEMHLVHLRRNKSAQERANDEIGYAVVAVFFELGNVANHQLTPITNALQLIQAAGTVRNVTLPDFTLKSILPHLPDFFRYNGSLTTPPCDVTVQWSVMRQPIRVNSNQLAAFRSLRAFHPDKSDNHTAAPFIKNNFRPVQELGGRKVLRYRSYAKYETDKINVESVAGRPHSTFFYLLFPMLILSTLSACTYQRP</sequence>
<comment type="function">
    <text evidence="1 8">Reversible hydration of carbon dioxide.</text>
</comment>
<dbReference type="EC" id="4.2.1.1" evidence="3 8"/>
<comment type="cofactor">
    <cofactor evidence="8">
        <name>Zn(2+)</name>
        <dbReference type="ChEBI" id="CHEBI:29105"/>
    </cofactor>
</comment>
<gene>
    <name evidence="10" type="primary">RvY_13508-1</name>
    <name evidence="10" type="synonym">RvY_13508.1</name>
    <name evidence="10" type="ORF">RvY_13508</name>
</gene>
<proteinExistence type="inferred from homology"/>
<dbReference type="Gene3D" id="3.10.200.10">
    <property type="entry name" value="Alpha carbonic anhydrase"/>
    <property type="match status" value="1"/>
</dbReference>
<evidence type="ECO:0000256" key="4">
    <source>
        <dbReference type="ARBA" id="ARBA00022723"/>
    </source>
</evidence>
<dbReference type="PROSITE" id="PS00162">
    <property type="entry name" value="ALPHA_CA_1"/>
    <property type="match status" value="1"/>
</dbReference>
<evidence type="ECO:0000256" key="5">
    <source>
        <dbReference type="ARBA" id="ARBA00022833"/>
    </source>
</evidence>
<evidence type="ECO:0000259" key="9">
    <source>
        <dbReference type="PROSITE" id="PS51144"/>
    </source>
</evidence>
<evidence type="ECO:0000256" key="6">
    <source>
        <dbReference type="ARBA" id="ARBA00023239"/>
    </source>
</evidence>